<evidence type="ECO:0000259" key="1">
    <source>
        <dbReference type="Pfam" id="PF05368"/>
    </source>
</evidence>
<dbReference type="InterPro" id="IPR008030">
    <property type="entry name" value="NmrA-like"/>
</dbReference>
<dbReference type="Pfam" id="PF13460">
    <property type="entry name" value="NAD_binding_10"/>
    <property type="match status" value="1"/>
</dbReference>
<dbReference type="RefSeq" id="WP_378063381.1">
    <property type="nucleotide sequence ID" value="NZ_JBHSXS010000009.1"/>
</dbReference>
<dbReference type="PANTHER" id="PTHR43162:SF1">
    <property type="entry name" value="PRESTALK A DIFFERENTIATION PROTEIN A"/>
    <property type="match status" value="1"/>
</dbReference>
<proteinExistence type="predicted"/>
<sequence length="291" mass="30834">MTTNRNTTAANPGLTLVLGATGKTGRRVAARLEELDAPVRRASRSSDQPFDWTDPGTWAPALAGAAAVYLAYSPDLAAPGAPEAIGAFTAAMREAGVRHVVLLSGRGEPEAEQCERLVRDSGLGWTIVRASWFAQNFSEDYLLDPVRGGRVVLPAGDVPEPFVDADDIADVAVAALTRPDRHQGRAYELTGPRALTFAQAVGQIAAATGRPVGYLQVPPADYSAALQDEGVPAEVAEMLTYLFTTVLDGRNSAVADGVQRALGRPARDFADYAHRTAATGVWNTHEEEAAR</sequence>
<dbReference type="Pfam" id="PF05368">
    <property type="entry name" value="NmrA"/>
    <property type="match status" value="1"/>
</dbReference>
<gene>
    <name evidence="3" type="ORF">ACFQKB_18305</name>
</gene>
<evidence type="ECO:0000313" key="3">
    <source>
        <dbReference type="EMBL" id="MFC6881716.1"/>
    </source>
</evidence>
<dbReference type="PANTHER" id="PTHR43162">
    <property type="match status" value="1"/>
</dbReference>
<evidence type="ECO:0000259" key="2">
    <source>
        <dbReference type="Pfam" id="PF13460"/>
    </source>
</evidence>
<protein>
    <submittedName>
        <fullName evidence="3">NAD(P)H-binding protein</fullName>
    </submittedName>
</protein>
<feature type="domain" description="NmrA-like" evidence="1">
    <location>
        <begin position="113"/>
        <end position="245"/>
    </location>
</feature>
<keyword evidence="4" id="KW-1185">Reference proteome</keyword>
<feature type="domain" description="NAD(P)-binding" evidence="2">
    <location>
        <begin position="19"/>
        <end position="105"/>
    </location>
</feature>
<name>A0ABW2CIU1_9ACTN</name>
<comment type="caution">
    <text evidence="3">The sequence shown here is derived from an EMBL/GenBank/DDBJ whole genome shotgun (WGS) entry which is preliminary data.</text>
</comment>
<dbReference type="InterPro" id="IPR016040">
    <property type="entry name" value="NAD(P)-bd_dom"/>
</dbReference>
<evidence type="ECO:0000313" key="4">
    <source>
        <dbReference type="Proteomes" id="UP001596380"/>
    </source>
</evidence>
<organism evidence="3 4">
    <name type="scientific">Actinomadura yumaensis</name>
    <dbReference type="NCBI Taxonomy" id="111807"/>
    <lineage>
        <taxon>Bacteria</taxon>
        <taxon>Bacillati</taxon>
        <taxon>Actinomycetota</taxon>
        <taxon>Actinomycetes</taxon>
        <taxon>Streptosporangiales</taxon>
        <taxon>Thermomonosporaceae</taxon>
        <taxon>Actinomadura</taxon>
    </lineage>
</organism>
<dbReference type="Gene3D" id="3.90.25.10">
    <property type="entry name" value="UDP-galactose 4-epimerase, domain 1"/>
    <property type="match status" value="1"/>
</dbReference>
<dbReference type="SUPFAM" id="SSF51735">
    <property type="entry name" value="NAD(P)-binding Rossmann-fold domains"/>
    <property type="match status" value="1"/>
</dbReference>
<dbReference type="InterPro" id="IPR051604">
    <property type="entry name" value="Ergot_Alk_Oxidoreductase"/>
</dbReference>
<accession>A0ABW2CIU1</accession>
<dbReference type="Gene3D" id="3.40.50.720">
    <property type="entry name" value="NAD(P)-binding Rossmann-like Domain"/>
    <property type="match status" value="1"/>
</dbReference>
<dbReference type="Proteomes" id="UP001596380">
    <property type="component" value="Unassembled WGS sequence"/>
</dbReference>
<dbReference type="InterPro" id="IPR036291">
    <property type="entry name" value="NAD(P)-bd_dom_sf"/>
</dbReference>
<dbReference type="EMBL" id="JBHSXS010000009">
    <property type="protein sequence ID" value="MFC6881716.1"/>
    <property type="molecule type" value="Genomic_DNA"/>
</dbReference>
<reference evidence="4" key="1">
    <citation type="journal article" date="2019" name="Int. J. Syst. Evol. Microbiol.">
        <title>The Global Catalogue of Microorganisms (GCM) 10K type strain sequencing project: providing services to taxonomists for standard genome sequencing and annotation.</title>
        <authorList>
            <consortium name="The Broad Institute Genomics Platform"/>
            <consortium name="The Broad Institute Genome Sequencing Center for Infectious Disease"/>
            <person name="Wu L."/>
            <person name="Ma J."/>
        </authorList>
    </citation>
    <scope>NUCLEOTIDE SEQUENCE [LARGE SCALE GENOMIC DNA]</scope>
    <source>
        <strain evidence="4">JCM 3369</strain>
    </source>
</reference>